<dbReference type="Pfam" id="PF13561">
    <property type="entry name" value="adh_short_C2"/>
    <property type="match status" value="1"/>
</dbReference>
<accession>A0A1B8SBS2</accession>
<dbReference type="AlphaFoldDB" id="A0A1B8SBS2"/>
<comment type="caution">
    <text evidence="4">The sequence shown here is derived from an EMBL/GenBank/DDBJ whole genome shotgun (WGS) entry which is preliminary data.</text>
</comment>
<dbReference type="FunFam" id="3.40.50.720:FF:000084">
    <property type="entry name" value="Short-chain dehydrogenase reductase"/>
    <property type="match status" value="1"/>
</dbReference>
<evidence type="ECO:0000256" key="2">
    <source>
        <dbReference type="ARBA" id="ARBA00023002"/>
    </source>
</evidence>
<organism evidence="4 6">
    <name type="scientific">Mycolicibacter kumamotonensis</name>
    <dbReference type="NCBI Taxonomy" id="354243"/>
    <lineage>
        <taxon>Bacteria</taxon>
        <taxon>Bacillati</taxon>
        <taxon>Actinomycetota</taxon>
        <taxon>Actinomycetes</taxon>
        <taxon>Mycobacteriales</taxon>
        <taxon>Mycobacteriaceae</taxon>
        <taxon>Mycolicibacter</taxon>
    </lineage>
</organism>
<evidence type="ECO:0000313" key="7">
    <source>
        <dbReference type="Proteomes" id="UP000192713"/>
    </source>
</evidence>
<keyword evidence="2" id="KW-0560">Oxidoreductase</keyword>
<dbReference type="PANTHER" id="PTHR24321:SF8">
    <property type="entry name" value="ESTRADIOL 17-BETA-DEHYDROGENASE 8-RELATED"/>
    <property type="match status" value="1"/>
</dbReference>
<dbReference type="Proteomes" id="UP000192713">
    <property type="component" value="Unassembled WGS sequence"/>
</dbReference>
<dbReference type="NCBIfam" id="NF009467">
    <property type="entry name" value="PRK12826.1-3"/>
    <property type="match status" value="1"/>
</dbReference>
<proteinExistence type="inferred from homology"/>
<dbReference type="InterPro" id="IPR002347">
    <property type="entry name" value="SDR_fam"/>
</dbReference>
<dbReference type="Gene3D" id="3.40.50.720">
    <property type="entry name" value="NAD(P)-binding Rossmann-like Domain"/>
    <property type="match status" value="1"/>
</dbReference>
<reference evidence="5 7" key="2">
    <citation type="submission" date="2017-02" db="EMBL/GenBank/DDBJ databases">
        <title>The new phylogeny of genus Mycobacterium.</title>
        <authorList>
            <person name="Tortoli E."/>
            <person name="Trovato A."/>
            <person name="Cirillo D.M."/>
        </authorList>
    </citation>
    <scope>NUCLEOTIDE SEQUENCE [LARGE SCALE GENOMIC DNA]</scope>
    <source>
        <strain evidence="5 7">DSM 45093</strain>
    </source>
</reference>
<evidence type="ECO:0000313" key="5">
    <source>
        <dbReference type="EMBL" id="ORA80291.1"/>
    </source>
</evidence>
<dbReference type="PANTHER" id="PTHR24321">
    <property type="entry name" value="DEHYDROGENASES, SHORT CHAIN"/>
    <property type="match status" value="1"/>
</dbReference>
<keyword evidence="6" id="KW-1185">Reference proteome</keyword>
<evidence type="ECO:0000313" key="4">
    <source>
        <dbReference type="EMBL" id="OBY30180.1"/>
    </source>
</evidence>
<comment type="similarity">
    <text evidence="1">Belongs to the short-chain dehydrogenases/reductases (SDR) family.</text>
</comment>
<evidence type="ECO:0000256" key="3">
    <source>
        <dbReference type="ARBA" id="ARBA00023027"/>
    </source>
</evidence>
<dbReference type="CDD" id="cd05233">
    <property type="entry name" value="SDR_c"/>
    <property type="match status" value="1"/>
</dbReference>
<dbReference type="NCBIfam" id="TIGR03971">
    <property type="entry name" value="SDR_subfam_1"/>
    <property type="match status" value="1"/>
</dbReference>
<protein>
    <submittedName>
        <fullName evidence="4">3-ketoacyl-ACP reductase</fullName>
    </submittedName>
</protein>
<dbReference type="SUPFAM" id="SSF51735">
    <property type="entry name" value="NAD(P)-binding Rossmann-fold domains"/>
    <property type="match status" value="1"/>
</dbReference>
<keyword evidence="3" id="KW-0520">NAD</keyword>
<evidence type="ECO:0000313" key="6">
    <source>
        <dbReference type="Proteomes" id="UP000092668"/>
    </source>
</evidence>
<dbReference type="STRING" id="354243.BST28_09465"/>
<reference evidence="4 6" key="1">
    <citation type="submission" date="2015-06" db="EMBL/GenBank/DDBJ databases">
        <title>Genome sequence of Mycobacterium kumamotonense strain Roo.</title>
        <authorList>
            <person name="Greninger A.L."/>
            <person name="Cunningham G."/>
            <person name="Miller S."/>
        </authorList>
    </citation>
    <scope>NUCLEOTIDE SEQUENCE [LARGE SCALE GENOMIC DNA]</scope>
    <source>
        <strain evidence="4 6">Roo</strain>
    </source>
</reference>
<dbReference type="Proteomes" id="UP000092668">
    <property type="component" value="Unassembled WGS sequence"/>
</dbReference>
<evidence type="ECO:0000256" key="1">
    <source>
        <dbReference type="ARBA" id="ARBA00006484"/>
    </source>
</evidence>
<dbReference type="PRINTS" id="PR00080">
    <property type="entry name" value="SDRFAMILY"/>
</dbReference>
<dbReference type="OrthoDB" id="5173603at2"/>
<dbReference type="PRINTS" id="PR00081">
    <property type="entry name" value="GDHRDH"/>
</dbReference>
<dbReference type="RefSeq" id="WP_065289166.1">
    <property type="nucleotide sequence ID" value="NZ_LFOE01000037.1"/>
</dbReference>
<dbReference type="InterPro" id="IPR036291">
    <property type="entry name" value="NAD(P)-bd_dom_sf"/>
</dbReference>
<dbReference type="GO" id="GO:0016491">
    <property type="term" value="F:oxidoreductase activity"/>
    <property type="evidence" value="ECO:0007669"/>
    <property type="project" value="UniProtKB-KW"/>
</dbReference>
<name>A0A1B8SBS2_9MYCO</name>
<dbReference type="EMBL" id="MVHU01000011">
    <property type="protein sequence ID" value="ORA80291.1"/>
    <property type="molecule type" value="Genomic_DNA"/>
</dbReference>
<sequence>MGGRVEGKVAFITGAARGQGRSHAVRLAQEGADIIALDVCAPISSNTVIPPATPDDLAETADLIKGLDRRIVTAQVDVRDFDALKAAVTSGVEHLGRLDVIVANAGIGNGGATLDKTSEADWQDMIDVNLSGVWKTVKAGVPHLISGGSGGSIILTSSVGGLKAYPHTGHYIAAKHGVVGLMRSFALELGQHFIRVNSVHPTNVNTPLFMNSGTMKLFRPDLENPGPDDMAVAAQLMHVLPIGWVEPEDISNAVLFLASDESRYVTGLPLTVDAGSMLK</sequence>
<dbReference type="PATRIC" id="fig|354243.3.peg.3941"/>
<dbReference type="EMBL" id="LFOE01000037">
    <property type="protein sequence ID" value="OBY30180.1"/>
    <property type="molecule type" value="Genomic_DNA"/>
</dbReference>
<dbReference type="InterPro" id="IPR023985">
    <property type="entry name" value="SDR_subfam_1"/>
</dbReference>
<gene>
    <name evidence="4" type="ORF">ACT18_19050</name>
    <name evidence="5" type="ORF">BST28_09465</name>
</gene>